<evidence type="ECO:0000259" key="1">
    <source>
        <dbReference type="PROSITE" id="PS50925"/>
    </source>
</evidence>
<proteinExistence type="predicted"/>
<name>A0A7W9A5L4_9CAUL</name>
<dbReference type="Gene3D" id="3.30.70.100">
    <property type="match status" value="1"/>
</dbReference>
<keyword evidence="3" id="KW-1185">Reference proteome</keyword>
<protein>
    <recommendedName>
        <fullName evidence="1">BLUF domain-containing protein</fullName>
    </recommendedName>
</protein>
<feature type="domain" description="BLUF" evidence="1">
    <location>
        <begin position="2"/>
        <end position="96"/>
    </location>
</feature>
<gene>
    <name evidence="2" type="ORF">FHS65_002466</name>
</gene>
<dbReference type="GO" id="GO:0071949">
    <property type="term" value="F:FAD binding"/>
    <property type="evidence" value="ECO:0007669"/>
    <property type="project" value="InterPro"/>
</dbReference>
<dbReference type="GO" id="GO:0009882">
    <property type="term" value="F:blue light photoreceptor activity"/>
    <property type="evidence" value="ECO:0007669"/>
    <property type="project" value="InterPro"/>
</dbReference>
<dbReference type="AlphaFoldDB" id="A0A7W9A5L4"/>
<dbReference type="InterPro" id="IPR007024">
    <property type="entry name" value="BLUF_domain"/>
</dbReference>
<dbReference type="RefSeq" id="WP_123286207.1">
    <property type="nucleotide sequence ID" value="NZ_JACIJB010000014.1"/>
</dbReference>
<reference evidence="2 3" key="1">
    <citation type="submission" date="2020-08" db="EMBL/GenBank/DDBJ databases">
        <title>Genomic Encyclopedia of Type Strains, Phase IV (KMG-IV): sequencing the most valuable type-strain genomes for metagenomic binning, comparative biology and taxonomic classification.</title>
        <authorList>
            <person name="Goeker M."/>
        </authorList>
    </citation>
    <scope>NUCLEOTIDE SEQUENCE [LARGE SCALE GENOMIC DNA]</scope>
    <source>
        <strain evidence="2 3">DSM 24448</strain>
    </source>
</reference>
<dbReference type="InterPro" id="IPR036046">
    <property type="entry name" value="Acylphosphatase-like_dom_sf"/>
</dbReference>
<accession>A0A7W9A5L4</accession>
<dbReference type="SUPFAM" id="SSF54975">
    <property type="entry name" value="Acylphosphatase/BLUF domain-like"/>
    <property type="match status" value="1"/>
</dbReference>
<evidence type="ECO:0000313" key="3">
    <source>
        <dbReference type="Proteomes" id="UP000548978"/>
    </source>
</evidence>
<evidence type="ECO:0000313" key="2">
    <source>
        <dbReference type="EMBL" id="MBB5661697.1"/>
    </source>
</evidence>
<organism evidence="2 3">
    <name type="scientific">Brevundimonas halotolerans</name>
    <dbReference type="NCBI Taxonomy" id="69670"/>
    <lineage>
        <taxon>Bacteria</taxon>
        <taxon>Pseudomonadati</taxon>
        <taxon>Pseudomonadota</taxon>
        <taxon>Alphaproteobacteria</taxon>
        <taxon>Caulobacterales</taxon>
        <taxon>Caulobacteraceae</taxon>
        <taxon>Brevundimonas</taxon>
    </lineage>
</organism>
<dbReference type="EMBL" id="JACIJB010000014">
    <property type="protein sequence ID" value="MBB5661697.1"/>
    <property type="molecule type" value="Genomic_DNA"/>
</dbReference>
<sequence>MLHRITYVSEATGTFGKTVLSIAQILGVSEANNRRDDVTGAMAIEDGLVVQVIEGSRPDVDRLLGRLRTDPRHTNLSILADRPVPERLFDVPMAHCHFENGSARLDLLALAEGQIPVGRAEDLLARCARGDDAPEAARTGTGR</sequence>
<dbReference type="PROSITE" id="PS50925">
    <property type="entry name" value="BLUF"/>
    <property type="match status" value="1"/>
</dbReference>
<dbReference type="Proteomes" id="UP000548978">
    <property type="component" value="Unassembled WGS sequence"/>
</dbReference>
<dbReference type="OrthoDB" id="196105at2"/>
<comment type="caution">
    <text evidence="2">The sequence shown here is derived from an EMBL/GenBank/DDBJ whole genome shotgun (WGS) entry which is preliminary data.</text>
</comment>
<dbReference type="Pfam" id="PF04940">
    <property type="entry name" value="BLUF"/>
    <property type="match status" value="1"/>
</dbReference>
<dbReference type="SMART" id="SM01034">
    <property type="entry name" value="BLUF"/>
    <property type="match status" value="1"/>
</dbReference>